<name>A0ABR2X1F1_9FUNG</name>
<organism evidence="2 3">
    <name type="scientific">Basidiobolus ranarum</name>
    <dbReference type="NCBI Taxonomy" id="34480"/>
    <lineage>
        <taxon>Eukaryota</taxon>
        <taxon>Fungi</taxon>
        <taxon>Fungi incertae sedis</taxon>
        <taxon>Zoopagomycota</taxon>
        <taxon>Entomophthoromycotina</taxon>
        <taxon>Basidiobolomycetes</taxon>
        <taxon>Basidiobolales</taxon>
        <taxon>Basidiobolaceae</taxon>
        <taxon>Basidiobolus</taxon>
    </lineage>
</organism>
<gene>
    <name evidence="2" type="ORF">K7432_002523</name>
</gene>
<evidence type="ECO:0000313" key="2">
    <source>
        <dbReference type="EMBL" id="KAK9767590.1"/>
    </source>
</evidence>
<proteinExistence type="predicted"/>
<feature type="compositionally biased region" description="Polar residues" evidence="1">
    <location>
        <begin position="274"/>
        <end position="286"/>
    </location>
</feature>
<sequence length="366" mass="40545">MEVYTMNASISPAVFQRNPHYTPPCNCNNMQRLSIESMEDLFDGATKTHTEETIPSQVPISLEQKLLDNHEINSRLYSFQALAKAMNSTVETDKKTKLSNNLATFLDSQIVNPDVISPQPNHVTYAGDTEPTIHSPLIISDHSKPLDSSPHSDGNTNTNTPISMPCLASAPSSLESPKSILMGAYQSDMSDLSSDNQESLLTPTTERSFASHIIIDKASIPGINIAPSAFFNNSYLTDTDDETNSQKSKEPMYSHTSSSLLSPQNPSNRRYSHSHSLPTSTSNSPRMSEIAGSKYIPYGRTKGRSPHDAKNVTQSDRSSRMSAIGEIVGGSMKYGFGKLLRKKRWQEDGKHSRDEGKWKYDHCRIR</sequence>
<accession>A0ABR2X1F1</accession>
<dbReference type="EMBL" id="JASJQH010000068">
    <property type="protein sequence ID" value="KAK9767590.1"/>
    <property type="molecule type" value="Genomic_DNA"/>
</dbReference>
<dbReference type="Proteomes" id="UP001479436">
    <property type="component" value="Unassembled WGS sequence"/>
</dbReference>
<comment type="caution">
    <text evidence="2">The sequence shown here is derived from an EMBL/GenBank/DDBJ whole genome shotgun (WGS) entry which is preliminary data.</text>
</comment>
<protein>
    <submittedName>
        <fullName evidence="2">Uncharacterized protein</fullName>
    </submittedName>
</protein>
<feature type="compositionally biased region" description="Low complexity" evidence="1">
    <location>
        <begin position="257"/>
        <end position="268"/>
    </location>
</feature>
<keyword evidence="3" id="KW-1185">Reference proteome</keyword>
<reference evidence="2 3" key="1">
    <citation type="submission" date="2023-04" db="EMBL/GenBank/DDBJ databases">
        <title>Genome of Basidiobolus ranarum AG-B5.</title>
        <authorList>
            <person name="Stajich J.E."/>
            <person name="Carter-House D."/>
            <person name="Gryganskyi A."/>
        </authorList>
    </citation>
    <scope>NUCLEOTIDE SEQUENCE [LARGE SCALE GENOMIC DNA]</scope>
    <source>
        <strain evidence="2 3">AG-B5</strain>
    </source>
</reference>
<feature type="region of interest" description="Disordered" evidence="1">
    <location>
        <begin position="240"/>
        <end position="320"/>
    </location>
</feature>
<feature type="compositionally biased region" description="Polar residues" evidence="1">
    <location>
        <begin position="149"/>
        <end position="160"/>
    </location>
</feature>
<evidence type="ECO:0000313" key="3">
    <source>
        <dbReference type="Proteomes" id="UP001479436"/>
    </source>
</evidence>
<feature type="region of interest" description="Disordered" evidence="1">
    <location>
        <begin position="139"/>
        <end position="160"/>
    </location>
</feature>
<evidence type="ECO:0000256" key="1">
    <source>
        <dbReference type="SAM" id="MobiDB-lite"/>
    </source>
</evidence>